<evidence type="ECO:0000313" key="2">
    <source>
        <dbReference type="EMBL" id="ODM89979.1"/>
    </source>
</evidence>
<gene>
    <name evidence="2" type="ORF">Ocin01_16702</name>
</gene>
<evidence type="ECO:0000313" key="3">
    <source>
        <dbReference type="Proteomes" id="UP000094527"/>
    </source>
</evidence>
<dbReference type="OMA" id="CFIEDEP"/>
<comment type="caution">
    <text evidence="2">The sequence shown here is derived from an EMBL/GenBank/DDBJ whole genome shotgun (WGS) entry which is preliminary data.</text>
</comment>
<dbReference type="CDD" id="cd04301">
    <property type="entry name" value="NAT_SF"/>
    <property type="match status" value="1"/>
</dbReference>
<dbReference type="Proteomes" id="UP000094527">
    <property type="component" value="Unassembled WGS sequence"/>
</dbReference>
<dbReference type="Pfam" id="PF00583">
    <property type="entry name" value="Acetyltransf_1"/>
    <property type="match status" value="1"/>
</dbReference>
<feature type="domain" description="N-acetyltransferase" evidence="1">
    <location>
        <begin position="133"/>
        <end position="172"/>
    </location>
</feature>
<keyword evidence="3" id="KW-1185">Reference proteome</keyword>
<dbReference type="InterPro" id="IPR000182">
    <property type="entry name" value="GNAT_dom"/>
</dbReference>
<proteinExistence type="predicted"/>
<accession>A0A1D2MAL9</accession>
<evidence type="ECO:0000259" key="1">
    <source>
        <dbReference type="Pfam" id="PF00583"/>
    </source>
</evidence>
<dbReference type="OrthoDB" id="2115692at2759"/>
<reference evidence="2 3" key="1">
    <citation type="journal article" date="2016" name="Genome Biol. Evol.">
        <title>Gene Family Evolution Reflects Adaptation to Soil Environmental Stressors in the Genome of the Collembolan Orchesella cincta.</title>
        <authorList>
            <person name="Faddeeva-Vakhrusheva A."/>
            <person name="Derks M.F."/>
            <person name="Anvar S.Y."/>
            <person name="Agamennone V."/>
            <person name="Suring W."/>
            <person name="Smit S."/>
            <person name="van Straalen N.M."/>
            <person name="Roelofs D."/>
        </authorList>
    </citation>
    <scope>NUCLEOTIDE SEQUENCE [LARGE SCALE GENOMIC DNA]</scope>
    <source>
        <tissue evidence="2">Mixed pool</tissue>
    </source>
</reference>
<dbReference type="AlphaFoldDB" id="A0A1D2MAL9"/>
<dbReference type="PANTHER" id="PTHR20905">
    <property type="entry name" value="N-ACETYLTRANSFERASE-RELATED"/>
    <property type="match status" value="1"/>
</dbReference>
<protein>
    <submittedName>
        <fullName evidence="2">Dopamine N-acetyltransferase</fullName>
    </submittedName>
</protein>
<organism evidence="2 3">
    <name type="scientific">Orchesella cincta</name>
    <name type="common">Springtail</name>
    <name type="synonym">Podura cincta</name>
    <dbReference type="NCBI Taxonomy" id="48709"/>
    <lineage>
        <taxon>Eukaryota</taxon>
        <taxon>Metazoa</taxon>
        <taxon>Ecdysozoa</taxon>
        <taxon>Arthropoda</taxon>
        <taxon>Hexapoda</taxon>
        <taxon>Collembola</taxon>
        <taxon>Entomobryomorpha</taxon>
        <taxon>Entomobryoidea</taxon>
        <taxon>Orchesellidae</taxon>
        <taxon>Orchesellinae</taxon>
        <taxon>Orchesella</taxon>
    </lineage>
</organism>
<dbReference type="EMBL" id="LJIJ01002264">
    <property type="protein sequence ID" value="ODM89979.1"/>
    <property type="molecule type" value="Genomic_DNA"/>
</dbReference>
<sequence length="230" mass="27026">MAQLDHNELGEPANGFRFKFLEPPEYDEVLKLLEKYLYPSLSHVGYDPQFPDDWNQLFLRMMKRGKNLSYIAVDTETGEVAAVRMVDLVEKGVVSDLNGLSLFKDKKNMDIFELCGDICKGWDIFETFNIAEYADMFGLTVDEKYRRRGLATEMYRRGLNYLQRRGIKIVKCSFISPFTRRAGHKHGYKEHQRRYFHDCKNKEGEILNPSSDPTDFIDFGYFDLRNREIQ</sequence>
<keyword evidence="2" id="KW-0808">Transferase</keyword>
<dbReference type="PANTHER" id="PTHR20905:SF1">
    <property type="entry name" value="AT07410P-RELATED"/>
    <property type="match status" value="1"/>
</dbReference>
<dbReference type="SUPFAM" id="SSF55729">
    <property type="entry name" value="Acyl-CoA N-acyltransferases (Nat)"/>
    <property type="match status" value="1"/>
</dbReference>
<dbReference type="InterPro" id="IPR016181">
    <property type="entry name" value="Acyl_CoA_acyltransferase"/>
</dbReference>
<name>A0A1D2MAL9_ORCCI</name>
<dbReference type="Gene3D" id="3.40.630.30">
    <property type="match status" value="1"/>
</dbReference>
<dbReference type="GO" id="GO:0008080">
    <property type="term" value="F:N-acetyltransferase activity"/>
    <property type="evidence" value="ECO:0007669"/>
    <property type="project" value="TreeGrafter"/>
</dbReference>